<accession>A0A7K4FLS0</accession>
<feature type="transmembrane region" description="Helical" evidence="1">
    <location>
        <begin position="21"/>
        <end position="47"/>
    </location>
</feature>
<reference evidence="2 3" key="1">
    <citation type="submission" date="2020-05" db="EMBL/GenBank/DDBJ databases">
        <authorList>
            <person name="Zhang R."/>
        </authorList>
    </citation>
    <scope>NUCLEOTIDE SEQUENCE [LARGE SCALE GENOMIC DNA]</scope>
    <source>
        <strain evidence="2 3">DSM 28986</strain>
    </source>
</reference>
<evidence type="ECO:0000256" key="1">
    <source>
        <dbReference type="SAM" id="Phobius"/>
    </source>
</evidence>
<feature type="transmembrane region" description="Helical" evidence="1">
    <location>
        <begin position="96"/>
        <end position="115"/>
    </location>
</feature>
<feature type="transmembrane region" description="Helical" evidence="1">
    <location>
        <begin position="343"/>
        <end position="365"/>
    </location>
</feature>
<feature type="transmembrane region" description="Helical" evidence="1">
    <location>
        <begin position="277"/>
        <end position="299"/>
    </location>
</feature>
<protein>
    <submittedName>
        <fullName evidence="2">Uncharacterized protein</fullName>
    </submittedName>
</protein>
<feature type="transmembrane region" description="Helical" evidence="1">
    <location>
        <begin position="121"/>
        <end position="140"/>
    </location>
</feature>
<proteinExistence type="predicted"/>
<dbReference type="Proteomes" id="UP000546917">
    <property type="component" value="Unassembled WGS sequence"/>
</dbReference>
<name>A0A7K4FLS0_9ARCH</name>
<sequence length="399" mass="43701">MPDPIALKKKRAGLPVQHPPRIVYIGILLSALSLAAGFLTGIAALAVNNGYPSIIPLANGITFHPDLMVFGAVGGLLISEKLELMEKFPLIRNIPISRPIVAFLFGGVFILSLGILSSYEIARYAGLLLVVAASLLFLLFMSSNANHGDKRIKLVFAAAIASMFLAAIGNMNSLLYSNMKLTFLALLFPILYILAERMELGFVRGMGARIMALQAYIAWFAVGMAFVSVEVPDKFISRFAMVLSIILVAILTGISIKFDPAFRKIKRNGRFQHFMRAGIQISFFWLALGLILFMLQAIIGHGYLDPATHSIAIGFIGSFIVAHSPVIFPLTFKKKAIQENVTFLPLIMITIANVSRVFGDLAIPYTSLGETFSYVSGYLLLFAILLFVYNIKKIMVSPD</sequence>
<feature type="transmembrane region" description="Helical" evidence="1">
    <location>
        <begin position="67"/>
        <end position="84"/>
    </location>
</feature>
<organism evidence="2 3">
    <name type="scientific">Ferroplasma acidiphilum</name>
    <dbReference type="NCBI Taxonomy" id="74969"/>
    <lineage>
        <taxon>Archaea</taxon>
        <taxon>Methanobacteriati</taxon>
        <taxon>Thermoplasmatota</taxon>
        <taxon>Thermoplasmata</taxon>
        <taxon>Thermoplasmatales</taxon>
        <taxon>Ferroplasmaceae</taxon>
        <taxon>Ferroplasma</taxon>
    </lineage>
</organism>
<comment type="caution">
    <text evidence="2">The sequence shown here is derived from an EMBL/GenBank/DDBJ whole genome shotgun (WGS) entry which is preliminary data.</text>
</comment>
<evidence type="ECO:0000313" key="2">
    <source>
        <dbReference type="EMBL" id="NOL59973.1"/>
    </source>
</evidence>
<evidence type="ECO:0000313" key="3">
    <source>
        <dbReference type="Proteomes" id="UP000546917"/>
    </source>
</evidence>
<dbReference type="AlphaFoldDB" id="A0A7K4FLS0"/>
<feature type="transmembrane region" description="Helical" evidence="1">
    <location>
        <begin position="235"/>
        <end position="256"/>
    </location>
</feature>
<gene>
    <name evidence="2" type="ORF">HLB00_03885</name>
</gene>
<dbReference type="RefSeq" id="WP_171481468.1">
    <property type="nucleotide sequence ID" value="NZ_JABGBP010000127.1"/>
</dbReference>
<feature type="transmembrane region" description="Helical" evidence="1">
    <location>
        <begin position="207"/>
        <end position="229"/>
    </location>
</feature>
<feature type="transmembrane region" description="Helical" evidence="1">
    <location>
        <begin position="371"/>
        <end position="391"/>
    </location>
</feature>
<feature type="transmembrane region" description="Helical" evidence="1">
    <location>
        <begin position="152"/>
        <end position="169"/>
    </location>
</feature>
<dbReference type="EMBL" id="JABGBP010000127">
    <property type="protein sequence ID" value="NOL59973.1"/>
    <property type="molecule type" value="Genomic_DNA"/>
</dbReference>
<feature type="transmembrane region" description="Helical" evidence="1">
    <location>
        <begin position="311"/>
        <end position="331"/>
    </location>
</feature>
<feature type="transmembrane region" description="Helical" evidence="1">
    <location>
        <begin position="175"/>
        <end position="195"/>
    </location>
</feature>
<keyword evidence="1" id="KW-1133">Transmembrane helix</keyword>
<keyword evidence="1" id="KW-0472">Membrane</keyword>
<keyword evidence="1" id="KW-0812">Transmembrane</keyword>